<dbReference type="OrthoDB" id="6041373at2759"/>
<feature type="disulfide bond" evidence="9">
    <location>
        <begin position="67"/>
        <end position="175"/>
    </location>
</feature>
<evidence type="ECO:0000259" key="10">
    <source>
        <dbReference type="PROSITE" id="PS50189"/>
    </source>
</evidence>
<dbReference type="SMART" id="SM00206">
    <property type="entry name" value="NTR"/>
    <property type="match status" value="1"/>
</dbReference>
<feature type="disulfide bond" evidence="9">
    <location>
        <begin position="211"/>
        <end position="235"/>
    </location>
</feature>
<evidence type="ECO:0000256" key="6">
    <source>
        <dbReference type="ARBA" id="ARBA00023157"/>
    </source>
</evidence>
<dbReference type="GO" id="GO:0051045">
    <property type="term" value="P:negative regulation of membrane protein ectodomain proteolysis"/>
    <property type="evidence" value="ECO:0007669"/>
    <property type="project" value="TreeGrafter"/>
</dbReference>
<dbReference type="Pfam" id="PF00965">
    <property type="entry name" value="TIMP"/>
    <property type="match status" value="1"/>
</dbReference>
<evidence type="ECO:0000256" key="4">
    <source>
        <dbReference type="ARBA" id="ARBA00022608"/>
    </source>
</evidence>
<dbReference type="Gene3D" id="2.40.50.120">
    <property type="match status" value="1"/>
</dbReference>
<keyword evidence="8" id="KW-0862">Zinc</keyword>
<dbReference type="GO" id="GO:0031012">
    <property type="term" value="C:extracellular matrix"/>
    <property type="evidence" value="ECO:0007669"/>
    <property type="project" value="TreeGrafter"/>
</dbReference>
<dbReference type="PANTHER" id="PTHR11844">
    <property type="entry name" value="METALLOPROTEASE INHIBITOR"/>
    <property type="match status" value="1"/>
</dbReference>
<sequence length="311" mass="35330">MSMFKTMRMWRLLLKQEVTSQLGVRFVTTFCLKMKALLLFSLIGAAFVSEIKACGQCPSVHPQQRYCTSDLVVRVEIMDVVNVPEKAMNRITARIIDSLKLPKRQTGKTIEFYSPSSFCGTHFVKSSDYVVTGNKATNEDGSKYWLHSTCDLAMVWLDLSTQQKEGFMTKYEKICECKIESTMGASDIKMTSVSTGSGYTKGQTYWTPDKCYYNPLKSGDFSEVAEECETEYGYCIPGSDGECSWQLTLEYEECFEERDNYVMVASGEFAITDPAQCKVLPSRRKRRKCRKKVKKYLASLERGGGETETFL</sequence>
<evidence type="ECO:0000313" key="12">
    <source>
        <dbReference type="Proteomes" id="UP001152320"/>
    </source>
</evidence>
<dbReference type="GO" id="GO:0008191">
    <property type="term" value="F:metalloendopeptidase inhibitor activity"/>
    <property type="evidence" value="ECO:0007669"/>
    <property type="project" value="InterPro"/>
</dbReference>
<dbReference type="InterPro" id="IPR027465">
    <property type="entry name" value="TIMP_C"/>
</dbReference>
<dbReference type="PANTHER" id="PTHR11844:SF33">
    <property type="entry name" value="TISSUE INHIBITOR OF METALLOPROTEINASE"/>
    <property type="match status" value="1"/>
</dbReference>
<keyword evidence="4" id="KW-0483">Metalloprotease inhibitor</keyword>
<dbReference type="PROSITE" id="PS50189">
    <property type="entry name" value="NTR"/>
    <property type="match status" value="1"/>
</dbReference>
<reference evidence="11" key="1">
    <citation type="submission" date="2021-10" db="EMBL/GenBank/DDBJ databases">
        <title>Tropical sea cucumber genome reveals ecological adaptation and Cuvierian tubules defense mechanism.</title>
        <authorList>
            <person name="Chen T."/>
        </authorList>
    </citation>
    <scope>NUCLEOTIDE SEQUENCE</scope>
    <source>
        <strain evidence="11">Nanhai2018</strain>
        <tissue evidence="11">Muscle</tissue>
    </source>
</reference>
<keyword evidence="3" id="KW-0964">Secreted</keyword>
<keyword evidence="6 9" id="KW-1015">Disulfide bond</keyword>
<feature type="disulfide bond" evidence="9">
    <location>
        <begin position="57"/>
        <end position="150"/>
    </location>
</feature>
<dbReference type="Proteomes" id="UP001152320">
    <property type="component" value="Chromosome 2"/>
</dbReference>
<evidence type="ECO:0000256" key="1">
    <source>
        <dbReference type="ARBA" id="ARBA00004613"/>
    </source>
</evidence>
<keyword evidence="12" id="KW-1185">Reference proteome</keyword>
<keyword evidence="7" id="KW-0481">Metalloenzyme inhibitor</keyword>
<evidence type="ECO:0000256" key="3">
    <source>
        <dbReference type="ARBA" id="ARBA00022525"/>
    </source>
</evidence>
<feature type="domain" description="NTR" evidence="10">
    <location>
        <begin position="54"/>
        <end position="175"/>
    </location>
</feature>
<feature type="disulfide bond" evidence="9">
    <location>
        <begin position="177"/>
        <end position="243"/>
    </location>
</feature>
<accession>A0A9Q1CK66</accession>
<evidence type="ECO:0000256" key="8">
    <source>
        <dbReference type="PIRSR" id="PIRSR601820-1"/>
    </source>
</evidence>
<gene>
    <name evidence="11" type="ORF">HOLleu_05062</name>
</gene>
<evidence type="ECO:0000256" key="2">
    <source>
        <dbReference type="ARBA" id="ARBA00011027"/>
    </source>
</evidence>
<dbReference type="InterPro" id="IPR001820">
    <property type="entry name" value="TIMP"/>
</dbReference>
<evidence type="ECO:0000256" key="7">
    <source>
        <dbReference type="ARBA" id="ARBA00023215"/>
    </source>
</evidence>
<dbReference type="InterPro" id="IPR008993">
    <property type="entry name" value="TIMP-like_OB-fold"/>
</dbReference>
<evidence type="ECO:0000313" key="11">
    <source>
        <dbReference type="EMBL" id="KAJ8046405.1"/>
    </source>
</evidence>
<dbReference type="AlphaFoldDB" id="A0A9Q1CK66"/>
<dbReference type="SUPFAM" id="SSF50242">
    <property type="entry name" value="TIMP-like"/>
    <property type="match status" value="1"/>
</dbReference>
<name>A0A9Q1CK66_HOLLE</name>
<comment type="similarity">
    <text evidence="2">Belongs to the protease inhibitor I35 (TIMP) family.</text>
</comment>
<evidence type="ECO:0000256" key="5">
    <source>
        <dbReference type="ARBA" id="ARBA00022690"/>
    </source>
</evidence>
<keyword evidence="5" id="KW-0646">Protease inhibitor</keyword>
<dbReference type="GO" id="GO:0005615">
    <property type="term" value="C:extracellular space"/>
    <property type="evidence" value="ECO:0007669"/>
    <property type="project" value="TreeGrafter"/>
</dbReference>
<dbReference type="InterPro" id="IPR001134">
    <property type="entry name" value="Netrin_domain"/>
</dbReference>
<feature type="disulfide bond" evidence="9">
    <location>
        <begin position="54"/>
        <end position="119"/>
    </location>
</feature>
<dbReference type="EMBL" id="JAIZAY010000002">
    <property type="protein sequence ID" value="KAJ8046405.1"/>
    <property type="molecule type" value="Genomic_DNA"/>
</dbReference>
<evidence type="ECO:0000256" key="9">
    <source>
        <dbReference type="PIRSR" id="PIRSR601820-3"/>
    </source>
</evidence>
<protein>
    <submittedName>
        <fullName evidence="11">Metalloproteinase inhibitor 2</fullName>
    </submittedName>
</protein>
<dbReference type="Gene3D" id="3.90.370.10">
    <property type="entry name" value="Tissue inhibitor of metalloproteinase-1. Chain B, domain 1"/>
    <property type="match status" value="1"/>
</dbReference>
<dbReference type="GO" id="GO:0046872">
    <property type="term" value="F:metal ion binding"/>
    <property type="evidence" value="ECO:0007669"/>
    <property type="project" value="UniProtKB-KW"/>
</dbReference>
<dbReference type="GO" id="GO:0002020">
    <property type="term" value="F:protease binding"/>
    <property type="evidence" value="ECO:0007669"/>
    <property type="project" value="TreeGrafter"/>
</dbReference>
<feature type="binding site" evidence="8">
    <location>
        <position position="54"/>
    </location>
    <ligand>
        <name>Zn(2+)</name>
        <dbReference type="ChEBI" id="CHEBI:29105"/>
        <note>ligand shared with metalloproteinase partner</note>
    </ligand>
</feature>
<proteinExistence type="inferred from homology"/>
<keyword evidence="8" id="KW-0479">Metal-binding</keyword>
<organism evidence="11 12">
    <name type="scientific">Holothuria leucospilota</name>
    <name type="common">Black long sea cucumber</name>
    <name type="synonym">Mertensiothuria leucospilota</name>
    <dbReference type="NCBI Taxonomy" id="206669"/>
    <lineage>
        <taxon>Eukaryota</taxon>
        <taxon>Metazoa</taxon>
        <taxon>Echinodermata</taxon>
        <taxon>Eleutherozoa</taxon>
        <taxon>Echinozoa</taxon>
        <taxon>Holothuroidea</taxon>
        <taxon>Aspidochirotacea</taxon>
        <taxon>Aspidochirotida</taxon>
        <taxon>Holothuriidae</taxon>
        <taxon>Holothuria</taxon>
    </lineage>
</organism>
<comment type="caution">
    <text evidence="11">The sequence shown here is derived from an EMBL/GenBank/DDBJ whole genome shotgun (WGS) entry which is preliminary data.</text>
</comment>
<comment type="subcellular location">
    <subcellularLocation>
        <location evidence="1">Secreted</location>
    </subcellularLocation>
</comment>